<name>A0A3Q7I1Q6_SOLLC</name>
<evidence type="ECO:0000256" key="1">
    <source>
        <dbReference type="SAM" id="MobiDB-lite"/>
    </source>
</evidence>
<feature type="region of interest" description="Disordered" evidence="1">
    <location>
        <begin position="41"/>
        <end position="67"/>
    </location>
</feature>
<dbReference type="AlphaFoldDB" id="A0A3Q7I1Q6"/>
<reference evidence="2" key="1">
    <citation type="journal article" date="2012" name="Nature">
        <title>The tomato genome sequence provides insights into fleshy fruit evolution.</title>
        <authorList>
            <consortium name="Tomato Genome Consortium"/>
        </authorList>
    </citation>
    <scope>NUCLEOTIDE SEQUENCE [LARGE SCALE GENOMIC DNA]</scope>
    <source>
        <strain evidence="2">cv. Heinz 1706</strain>
    </source>
</reference>
<evidence type="ECO:0000313" key="2">
    <source>
        <dbReference type="EnsemblPlants" id="Solyc07g009540.1.1.1"/>
    </source>
</evidence>
<proteinExistence type="predicted"/>
<sequence>MGICEETECLLCGCKPEHLFFEYEYSMKCLMAVQRTNLEANMEETSKESHREDQQSTYPSNNSSPNISYLASTKWSIVEQSNSQTDGNYEEDQGGE</sequence>
<keyword evidence="3" id="KW-1185">Reference proteome</keyword>
<feature type="compositionally biased region" description="Basic and acidic residues" evidence="1">
    <location>
        <begin position="44"/>
        <end position="54"/>
    </location>
</feature>
<evidence type="ECO:0000313" key="3">
    <source>
        <dbReference type="Proteomes" id="UP000004994"/>
    </source>
</evidence>
<accession>A0A3Q7I1Q6</accession>
<reference evidence="2" key="2">
    <citation type="submission" date="2019-01" db="UniProtKB">
        <authorList>
            <consortium name="EnsemblPlants"/>
        </authorList>
    </citation>
    <scope>IDENTIFICATION</scope>
    <source>
        <strain evidence="2">cv. Heinz 1706</strain>
    </source>
</reference>
<organism evidence="2">
    <name type="scientific">Solanum lycopersicum</name>
    <name type="common">Tomato</name>
    <name type="synonym">Lycopersicon esculentum</name>
    <dbReference type="NCBI Taxonomy" id="4081"/>
    <lineage>
        <taxon>Eukaryota</taxon>
        <taxon>Viridiplantae</taxon>
        <taxon>Streptophyta</taxon>
        <taxon>Embryophyta</taxon>
        <taxon>Tracheophyta</taxon>
        <taxon>Spermatophyta</taxon>
        <taxon>Magnoliopsida</taxon>
        <taxon>eudicotyledons</taxon>
        <taxon>Gunneridae</taxon>
        <taxon>Pentapetalae</taxon>
        <taxon>asterids</taxon>
        <taxon>lamiids</taxon>
        <taxon>Solanales</taxon>
        <taxon>Solanaceae</taxon>
        <taxon>Solanoideae</taxon>
        <taxon>Solaneae</taxon>
        <taxon>Solanum</taxon>
        <taxon>Solanum subgen. Lycopersicon</taxon>
    </lineage>
</organism>
<dbReference type="EnsemblPlants" id="Solyc07g009540.1.1">
    <property type="protein sequence ID" value="Solyc07g009540.1.1.1"/>
    <property type="gene ID" value="Solyc07g009540.1"/>
</dbReference>
<dbReference type="InParanoid" id="A0A3Q7I1Q6"/>
<dbReference type="Gramene" id="Solyc07g009540.1.1">
    <property type="protein sequence ID" value="Solyc07g009540.1.1.1"/>
    <property type="gene ID" value="Solyc07g009540.1"/>
</dbReference>
<dbReference type="Proteomes" id="UP000004994">
    <property type="component" value="Chromosome 7"/>
</dbReference>
<protein>
    <submittedName>
        <fullName evidence="2">Uncharacterized protein</fullName>
    </submittedName>
</protein>
<dbReference type="PaxDb" id="4081-Solyc07g009540.1.1"/>